<dbReference type="GO" id="GO:0008745">
    <property type="term" value="F:N-acetylmuramoyl-L-alanine amidase activity"/>
    <property type="evidence" value="ECO:0007669"/>
    <property type="project" value="UniProtKB-EC"/>
</dbReference>
<dbReference type="PANTHER" id="PTHR30417:SF1">
    <property type="entry name" value="N-ACETYLMURAMOYL-L-ALANINE AMIDASE AMID"/>
    <property type="match status" value="1"/>
</dbReference>
<protein>
    <recommendedName>
        <fullName evidence="2">N-acetylmuramoyl-L-alanine amidase</fullName>
        <ecNumber evidence="2">3.5.1.28</ecNumber>
    </recommendedName>
</protein>
<evidence type="ECO:0000313" key="7">
    <source>
        <dbReference type="EMBL" id="MDG9699474.1"/>
    </source>
</evidence>
<keyword evidence="8" id="KW-1185">Reference proteome</keyword>
<keyword evidence="3 7" id="KW-0378">Hydrolase</keyword>
<dbReference type="InterPro" id="IPR002502">
    <property type="entry name" value="Amidase_domain"/>
</dbReference>
<feature type="compositionally biased region" description="Polar residues" evidence="5">
    <location>
        <begin position="1"/>
        <end position="15"/>
    </location>
</feature>
<evidence type="ECO:0000259" key="6">
    <source>
        <dbReference type="Pfam" id="PF01510"/>
    </source>
</evidence>
<gene>
    <name evidence="7" type="ORF">QB898_07080</name>
</gene>
<dbReference type="Proteomes" id="UP001237156">
    <property type="component" value="Unassembled WGS sequence"/>
</dbReference>
<proteinExistence type="predicted"/>
<dbReference type="AlphaFoldDB" id="A0AAW6RKT1"/>
<name>A0AAW6RKT1_9BURK</name>
<feature type="compositionally biased region" description="Basic and acidic residues" evidence="5">
    <location>
        <begin position="170"/>
        <end position="202"/>
    </location>
</feature>
<evidence type="ECO:0000256" key="4">
    <source>
        <dbReference type="ARBA" id="ARBA00023316"/>
    </source>
</evidence>
<comment type="caution">
    <text evidence="7">The sequence shown here is derived from an EMBL/GenBank/DDBJ whole genome shotgun (WGS) entry which is preliminary data.</text>
</comment>
<keyword evidence="4" id="KW-0961">Cell wall biogenesis/degradation</keyword>
<dbReference type="EC" id="3.5.1.28" evidence="2"/>
<feature type="region of interest" description="Disordered" evidence="5">
    <location>
        <begin position="165"/>
        <end position="210"/>
    </location>
</feature>
<evidence type="ECO:0000256" key="2">
    <source>
        <dbReference type="ARBA" id="ARBA00011901"/>
    </source>
</evidence>
<feature type="compositionally biased region" description="Low complexity" evidence="5">
    <location>
        <begin position="54"/>
        <end position="68"/>
    </location>
</feature>
<accession>A0AAW6RKT1</accession>
<dbReference type="EMBL" id="JARVII010000012">
    <property type="protein sequence ID" value="MDG9699474.1"/>
    <property type="molecule type" value="Genomic_DNA"/>
</dbReference>
<feature type="domain" description="N-acetylmuramoyl-L-alanine amidase" evidence="6">
    <location>
        <begin position="111"/>
        <end position="316"/>
    </location>
</feature>
<organism evidence="7 8">
    <name type="scientific">Ottowia cancrivicina</name>
    <dbReference type="NCBI Taxonomy" id="3040346"/>
    <lineage>
        <taxon>Bacteria</taxon>
        <taxon>Pseudomonadati</taxon>
        <taxon>Pseudomonadota</taxon>
        <taxon>Betaproteobacteria</taxon>
        <taxon>Burkholderiales</taxon>
        <taxon>Comamonadaceae</taxon>
        <taxon>Ottowia</taxon>
    </lineage>
</organism>
<evidence type="ECO:0000256" key="3">
    <source>
        <dbReference type="ARBA" id="ARBA00022801"/>
    </source>
</evidence>
<dbReference type="GO" id="GO:0009253">
    <property type="term" value="P:peptidoglycan catabolic process"/>
    <property type="evidence" value="ECO:0007669"/>
    <property type="project" value="InterPro"/>
</dbReference>
<dbReference type="GO" id="GO:0009254">
    <property type="term" value="P:peptidoglycan turnover"/>
    <property type="evidence" value="ECO:0007669"/>
    <property type="project" value="TreeGrafter"/>
</dbReference>
<feature type="region of interest" description="Disordered" evidence="5">
    <location>
        <begin position="1"/>
        <end position="68"/>
    </location>
</feature>
<sequence>MNGISSTASRGSLQSLPDAPQPQPTGAASPQPASSTSTPGNSQTLTRMARDARPPLAQQQAAAANAKGAATGASQLNIDDKGHVQHERVLLKTAAGRETISPKIERMEMPKVNGLIVHQTNSPSVSSTLNSYAQDEANGAHFLIDKDGTIYQTASLKRKTNHVGPLRSRCAQEKSCSPEETKLNEKHNPTKENQRESKKPAGERFPSNSDSIGIELVGMAYKAKSHQETRNPDGSFNFLITTTTDGKTLKYENLSADAASQMRHEIKESKTKDKYLVFEQVTAQQNESLQWLTQQLRSEFSIPESEVFAHPTVSRKTGSEALTARWR</sequence>
<dbReference type="SUPFAM" id="SSF55846">
    <property type="entry name" value="N-acetylmuramoyl-L-alanine amidase-like"/>
    <property type="match status" value="1"/>
</dbReference>
<dbReference type="Gene3D" id="3.40.80.10">
    <property type="entry name" value="Peptidoglycan recognition protein-like"/>
    <property type="match status" value="1"/>
</dbReference>
<reference evidence="7 8" key="1">
    <citation type="submission" date="2023-04" db="EMBL/GenBank/DDBJ databases">
        <title>Ottowia paracancer sp. nov., isolated from human stomach.</title>
        <authorList>
            <person name="Song Y."/>
        </authorList>
    </citation>
    <scope>NUCLEOTIDE SEQUENCE [LARGE SCALE GENOMIC DNA]</scope>
    <source>
        <strain evidence="7 8">10c7w1</strain>
    </source>
</reference>
<feature type="compositionally biased region" description="Low complexity" evidence="5">
    <location>
        <begin position="24"/>
        <end position="40"/>
    </location>
</feature>
<dbReference type="PANTHER" id="PTHR30417">
    <property type="entry name" value="N-ACETYLMURAMOYL-L-ALANINE AMIDASE AMID"/>
    <property type="match status" value="1"/>
</dbReference>
<dbReference type="GO" id="GO:0071555">
    <property type="term" value="P:cell wall organization"/>
    <property type="evidence" value="ECO:0007669"/>
    <property type="project" value="UniProtKB-KW"/>
</dbReference>
<dbReference type="InterPro" id="IPR051206">
    <property type="entry name" value="NAMLAA_amidase_2"/>
</dbReference>
<dbReference type="InterPro" id="IPR036505">
    <property type="entry name" value="Amidase/PGRP_sf"/>
</dbReference>
<dbReference type="Pfam" id="PF01510">
    <property type="entry name" value="Amidase_2"/>
    <property type="match status" value="1"/>
</dbReference>
<evidence type="ECO:0000313" key="8">
    <source>
        <dbReference type="Proteomes" id="UP001237156"/>
    </source>
</evidence>
<evidence type="ECO:0000256" key="5">
    <source>
        <dbReference type="SAM" id="MobiDB-lite"/>
    </source>
</evidence>
<evidence type="ECO:0000256" key="1">
    <source>
        <dbReference type="ARBA" id="ARBA00001561"/>
    </source>
</evidence>
<comment type="catalytic activity">
    <reaction evidence="1">
        <text>Hydrolyzes the link between N-acetylmuramoyl residues and L-amino acid residues in certain cell-wall glycopeptides.</text>
        <dbReference type="EC" id="3.5.1.28"/>
    </reaction>
</comment>